<feature type="region of interest" description="Disordered" evidence="2">
    <location>
        <begin position="660"/>
        <end position="701"/>
    </location>
</feature>
<feature type="repeat" description="PPR" evidence="1">
    <location>
        <begin position="1068"/>
        <end position="1103"/>
    </location>
</feature>
<dbReference type="AlphaFoldDB" id="A0A9W8AEQ6"/>
<dbReference type="PROSITE" id="PS51375">
    <property type="entry name" value="PPR"/>
    <property type="match status" value="1"/>
</dbReference>
<feature type="compositionally biased region" description="Polar residues" evidence="2">
    <location>
        <begin position="1024"/>
        <end position="1040"/>
    </location>
</feature>
<dbReference type="Proteomes" id="UP001150569">
    <property type="component" value="Unassembled WGS sequence"/>
</dbReference>
<evidence type="ECO:0000313" key="3">
    <source>
        <dbReference type="EMBL" id="KAJ1925968.1"/>
    </source>
</evidence>
<evidence type="ECO:0000313" key="4">
    <source>
        <dbReference type="Proteomes" id="UP001150569"/>
    </source>
</evidence>
<dbReference type="EMBL" id="JANBPT010000197">
    <property type="protein sequence ID" value="KAJ1925968.1"/>
    <property type="molecule type" value="Genomic_DNA"/>
</dbReference>
<proteinExistence type="predicted"/>
<gene>
    <name evidence="3" type="ORF">IWQ60_004201</name>
</gene>
<evidence type="ECO:0000256" key="1">
    <source>
        <dbReference type="PROSITE-ProRule" id="PRU00708"/>
    </source>
</evidence>
<protein>
    <recommendedName>
        <fullName evidence="5">Pentacotripeptide-repeat region of PRORP domain-containing protein</fullName>
    </recommendedName>
</protein>
<dbReference type="GO" id="GO:0003729">
    <property type="term" value="F:mRNA binding"/>
    <property type="evidence" value="ECO:0007669"/>
    <property type="project" value="TreeGrafter"/>
</dbReference>
<accession>A0A9W8AEQ6</accession>
<dbReference type="InterPro" id="IPR011990">
    <property type="entry name" value="TPR-like_helical_dom_sf"/>
</dbReference>
<evidence type="ECO:0000256" key="2">
    <source>
        <dbReference type="SAM" id="MobiDB-lite"/>
    </source>
</evidence>
<dbReference type="InterPro" id="IPR002885">
    <property type="entry name" value="PPR_rpt"/>
</dbReference>
<feature type="compositionally biased region" description="Low complexity" evidence="2">
    <location>
        <begin position="1052"/>
        <end position="1065"/>
    </location>
</feature>
<keyword evidence="4" id="KW-1185">Reference proteome</keyword>
<dbReference type="Gene3D" id="1.25.40.10">
    <property type="entry name" value="Tetratricopeptide repeat domain"/>
    <property type="match status" value="3"/>
</dbReference>
<dbReference type="PANTHER" id="PTHR47938">
    <property type="entry name" value="RESPIRATORY COMPLEX I CHAPERONE (CIA84), PUTATIVE (AFU_ORTHOLOGUE AFUA_2G06020)-RELATED"/>
    <property type="match status" value="1"/>
</dbReference>
<organism evidence="3 4">
    <name type="scientific">Tieghemiomyces parasiticus</name>
    <dbReference type="NCBI Taxonomy" id="78921"/>
    <lineage>
        <taxon>Eukaryota</taxon>
        <taxon>Fungi</taxon>
        <taxon>Fungi incertae sedis</taxon>
        <taxon>Zoopagomycota</taxon>
        <taxon>Kickxellomycotina</taxon>
        <taxon>Dimargaritomycetes</taxon>
        <taxon>Dimargaritales</taxon>
        <taxon>Dimargaritaceae</taxon>
        <taxon>Tieghemiomyces</taxon>
    </lineage>
</organism>
<sequence length="1179" mass="130280">MSLFRYPFPALRDSRLRLRDRVHARGYLSLANRSVPTNKSAARCPAVAGPAANTQATRGPPLVGGPLRIYNDLIQEVRPGAKSLPYLWYLYERMKYEEIQPNHRTYVLLLSRLCQLYDRQEPATRLLDVFREARAHGFIPTFIELTALARVLCDRDRVIRDRLEQLDARDLTATTRGQEPVSKIHEERRCLMLERNYPVVLELVQLAQKLQIYLDAYTYDLILRSAADHADAATVLAVYADMQANMIRPTPFTAGSLIRAHTVLRDLDALHRTFEEYAVQSRRRVEMTESLAQRPHGPVYVLSAYITGLTELAGPDAALAAIQPQAHALGLPPDTPYYNLVMGHLVETGQVEAAHELFGRMTDGDAPNAIPNAIPTEATYNLVLRGLVGRADYRAARRIYHHARQRNRQVSQDLHNQLIGLALTNRDLAATFDLCDALIRQGRRLDLGLVGPALTFLRDQVTNPSGGVGSSSQTLANRALTAFLRAACKAVKPDTVAAPIGTSLAKATTSATSVPAMKIILDTMHRQAPSDLAFHARIYTDLLPRRFYENRPLAMSVVTMYHHTRDGVASAYQTAGAASMGRYFETLLRCANVLQDRPLEMLVSNVMADVARLQWPEDIKRFADLANVAMARVGKLVRFDSASPEGYVIEARLTLPPPKLATNPLKTQLEPSKSVPSGATASSHPSISDRTTTGLAVTATPNPKESQEVLSLLKAAQTPPPLTDLSYYLSTASLRSLQTDSTEFDAITKVAFSLASRVELASDRHDYLRAIHSARALHKLRGGHYYPAVNIARSTQRDGLALSASVLTLILERAPLHSSSVSLGFEMFALLRTHRQWIPTKFIEALMTLCLSTRYQLDQVPALYEYVHGAHLPTTYRTHLIVIEVALTRGRVPEAMKCLEEFRATHANRWPRASSSGGAREAATSTDLQQRFLRQFYGVDSESDPNYLMRRSQPYTKLLHYFVERARQRAGAQTVYEHLVTDGVPLDATLTLLVMKLMVFYEPPNLLQATALFRALRQRAPPTATATSPSEKAPSSSTHATGDVERQRNRVTSEAYASAAPTSTTPSRLAHYNVLIEGYGVQGRDLQQALAWFTHITTDGLQPNYASYRALQQAFATAGDAANVQRIEDIIKETNGNIPVSYATMVLKASGEVGAGGAAARRLAQTVSLGSLPASLVKP</sequence>
<comment type="caution">
    <text evidence="3">The sequence shown here is derived from an EMBL/GenBank/DDBJ whole genome shotgun (WGS) entry which is preliminary data.</text>
</comment>
<evidence type="ECO:0008006" key="5">
    <source>
        <dbReference type="Google" id="ProtNLM"/>
    </source>
</evidence>
<reference evidence="3" key="1">
    <citation type="submission" date="2022-07" db="EMBL/GenBank/DDBJ databases">
        <title>Phylogenomic reconstructions and comparative analyses of Kickxellomycotina fungi.</title>
        <authorList>
            <person name="Reynolds N.K."/>
            <person name="Stajich J.E."/>
            <person name="Barry K."/>
            <person name="Grigoriev I.V."/>
            <person name="Crous P."/>
            <person name="Smith M.E."/>
        </authorList>
    </citation>
    <scope>NUCLEOTIDE SEQUENCE</scope>
    <source>
        <strain evidence="3">RSA 861</strain>
    </source>
</reference>
<dbReference type="PANTHER" id="PTHR47938:SF35">
    <property type="entry name" value="PENTATRICOPEPTIDE REPEAT-CONTAINING PROTEIN 4, MITOCHONDRIAL-RELATED"/>
    <property type="match status" value="1"/>
</dbReference>
<feature type="compositionally biased region" description="Polar residues" evidence="2">
    <location>
        <begin position="664"/>
        <end position="701"/>
    </location>
</feature>
<name>A0A9W8AEQ6_9FUNG</name>
<feature type="region of interest" description="Disordered" evidence="2">
    <location>
        <begin position="1020"/>
        <end position="1065"/>
    </location>
</feature>